<reference evidence="9" key="1">
    <citation type="submission" date="2020-05" db="EMBL/GenBank/DDBJ databases">
        <title>WGS assembly of Panicum virgatum.</title>
        <authorList>
            <person name="Lovell J.T."/>
            <person name="Jenkins J."/>
            <person name="Shu S."/>
            <person name="Juenger T.E."/>
            <person name="Schmutz J."/>
        </authorList>
    </citation>
    <scope>NUCLEOTIDE SEQUENCE</scope>
    <source>
        <strain evidence="9">AP13</strain>
    </source>
</reference>
<evidence type="ECO:0000313" key="9">
    <source>
        <dbReference type="EMBL" id="KAG2578416.1"/>
    </source>
</evidence>
<evidence type="ECO:0000256" key="5">
    <source>
        <dbReference type="ARBA" id="ARBA00022842"/>
    </source>
</evidence>
<dbReference type="SUPFAM" id="SSF55811">
    <property type="entry name" value="Nudix"/>
    <property type="match status" value="1"/>
</dbReference>
<organism evidence="9 10">
    <name type="scientific">Panicum virgatum</name>
    <name type="common">Blackwell switchgrass</name>
    <dbReference type="NCBI Taxonomy" id="38727"/>
    <lineage>
        <taxon>Eukaryota</taxon>
        <taxon>Viridiplantae</taxon>
        <taxon>Streptophyta</taxon>
        <taxon>Embryophyta</taxon>
        <taxon>Tracheophyta</taxon>
        <taxon>Spermatophyta</taxon>
        <taxon>Magnoliopsida</taxon>
        <taxon>Liliopsida</taxon>
        <taxon>Poales</taxon>
        <taxon>Poaceae</taxon>
        <taxon>PACMAD clade</taxon>
        <taxon>Panicoideae</taxon>
        <taxon>Panicodae</taxon>
        <taxon>Paniceae</taxon>
        <taxon>Panicinae</taxon>
        <taxon>Panicum</taxon>
        <taxon>Panicum sect. Hiantes</taxon>
    </lineage>
</organism>
<comment type="cofactor">
    <cofactor evidence="2">
        <name>Mg(2+)</name>
        <dbReference type="ChEBI" id="CHEBI:18420"/>
    </cofactor>
</comment>
<dbReference type="Pfam" id="PF00293">
    <property type="entry name" value="NUDIX"/>
    <property type="match status" value="1"/>
</dbReference>
<keyword evidence="5" id="KW-0460">Magnesium</keyword>
<keyword evidence="4" id="KW-0378">Hydrolase</keyword>
<dbReference type="InterPro" id="IPR000086">
    <property type="entry name" value="NUDIX_hydrolase_dom"/>
</dbReference>
<comment type="cofactor">
    <cofactor evidence="1">
        <name>Mn(2+)</name>
        <dbReference type="ChEBI" id="CHEBI:29035"/>
    </cofactor>
</comment>
<evidence type="ECO:0000259" key="8">
    <source>
        <dbReference type="PROSITE" id="PS51462"/>
    </source>
</evidence>
<evidence type="ECO:0000256" key="3">
    <source>
        <dbReference type="ARBA" id="ARBA00022723"/>
    </source>
</evidence>
<evidence type="ECO:0000256" key="6">
    <source>
        <dbReference type="ARBA" id="ARBA00023211"/>
    </source>
</evidence>
<feature type="region of interest" description="Disordered" evidence="7">
    <location>
        <begin position="64"/>
        <end position="98"/>
    </location>
</feature>
<dbReference type="GO" id="GO:0010945">
    <property type="term" value="F:coenzyme A diphosphatase activity"/>
    <property type="evidence" value="ECO:0007669"/>
    <property type="project" value="InterPro"/>
</dbReference>
<evidence type="ECO:0000256" key="1">
    <source>
        <dbReference type="ARBA" id="ARBA00001936"/>
    </source>
</evidence>
<proteinExistence type="predicted"/>
<dbReference type="AlphaFoldDB" id="A0A8T0QZC3"/>
<dbReference type="GO" id="GO:0046872">
    <property type="term" value="F:metal ion binding"/>
    <property type="evidence" value="ECO:0007669"/>
    <property type="project" value="UniProtKB-KW"/>
</dbReference>
<keyword evidence="3" id="KW-0479">Metal-binding</keyword>
<keyword evidence="6" id="KW-0464">Manganese</keyword>
<dbReference type="Gene3D" id="3.90.79.10">
    <property type="entry name" value="Nucleoside Triphosphate Pyrophosphohydrolase"/>
    <property type="match status" value="1"/>
</dbReference>
<sequence>MNLSEHKVSAYGADIFPFNQTLAKCKLTKAFLERKFGFKQRSNWYKSNGSVWLGKTVNQTWQQNVAVKNNEPRDETETKRSPPKPNQPHLRRSHQLPPISAMAEEGSGAGAEMDALIRRLRLHQAVPSPYDPAPEATPAADGGGGELFRPRRAAVLVCLFRGAAGELRVILTKRSSTLSTHSGEVALPSGKAEGDADDAATALRESKEEIGLDPALVTIVTYLEHFLSKVQFLPFSVKAQWNIFSQLVTCRCINVIAAFPFLSFREPNTCVQLNQSHSDLRKPISRSHLLNNFSLTLR</sequence>
<evidence type="ECO:0000256" key="4">
    <source>
        <dbReference type="ARBA" id="ARBA00022801"/>
    </source>
</evidence>
<evidence type="ECO:0000313" key="10">
    <source>
        <dbReference type="Proteomes" id="UP000823388"/>
    </source>
</evidence>
<protein>
    <recommendedName>
        <fullName evidence="8">Nudix hydrolase domain-containing protein</fullName>
    </recommendedName>
</protein>
<comment type="caution">
    <text evidence="9">The sequence shown here is derived from an EMBL/GenBank/DDBJ whole genome shotgun (WGS) entry which is preliminary data.</text>
</comment>
<feature type="domain" description="Nudix hydrolase" evidence="8">
    <location>
        <begin position="150"/>
        <end position="287"/>
    </location>
</feature>
<dbReference type="GO" id="GO:0015938">
    <property type="term" value="P:coenzyme A catabolic process"/>
    <property type="evidence" value="ECO:0007669"/>
    <property type="project" value="TreeGrafter"/>
</dbReference>
<gene>
    <name evidence="9" type="ORF">PVAP13_6NG109600</name>
</gene>
<dbReference type="InterPro" id="IPR045121">
    <property type="entry name" value="CoAse"/>
</dbReference>
<accession>A0A8T0QZC3</accession>
<name>A0A8T0QZC3_PANVG</name>
<dbReference type="EMBL" id="CM029048">
    <property type="protein sequence ID" value="KAG2578416.1"/>
    <property type="molecule type" value="Genomic_DNA"/>
</dbReference>
<dbReference type="PROSITE" id="PS51462">
    <property type="entry name" value="NUDIX"/>
    <property type="match status" value="1"/>
</dbReference>
<feature type="compositionally biased region" description="Basic and acidic residues" evidence="7">
    <location>
        <begin position="70"/>
        <end position="80"/>
    </location>
</feature>
<dbReference type="PANTHER" id="PTHR12992">
    <property type="entry name" value="NUDIX HYDROLASE"/>
    <property type="match status" value="1"/>
</dbReference>
<dbReference type="InterPro" id="IPR015797">
    <property type="entry name" value="NUDIX_hydrolase-like_dom_sf"/>
</dbReference>
<keyword evidence="10" id="KW-1185">Reference proteome</keyword>
<dbReference type="CDD" id="cd03426">
    <property type="entry name" value="NUDIX_CoAse_Nudt7"/>
    <property type="match status" value="1"/>
</dbReference>
<evidence type="ECO:0000256" key="2">
    <source>
        <dbReference type="ARBA" id="ARBA00001946"/>
    </source>
</evidence>
<dbReference type="Proteomes" id="UP000823388">
    <property type="component" value="Chromosome 6N"/>
</dbReference>
<evidence type="ECO:0000256" key="7">
    <source>
        <dbReference type="SAM" id="MobiDB-lite"/>
    </source>
</evidence>
<dbReference type="PANTHER" id="PTHR12992:SF24">
    <property type="entry name" value="PEROXISOMAL COENZYME A DIPHOSPHATASE NUDT7"/>
    <property type="match status" value="1"/>
</dbReference>